<sequence>MKRVRWQRLPYILTGVLVLLAVAAIGIFLALDNTAQTTAPTPTPTGLGGSVIPQPTATPTAPQLGIETTPLITGPLPESATAVGELVAGFPTSIISLPTGAEVVSSAIATEGDRMQATVVATSTASQDEVHRYFERVLTPLGLRGAETPAAPGTTATTWSSGTDSIVVATTADEDVTRFSVFALFTAGKS</sequence>
<keyword evidence="1" id="KW-0812">Transmembrane</keyword>
<comment type="caution">
    <text evidence="2">The sequence shown here is derived from an EMBL/GenBank/DDBJ whole genome shotgun (WGS) entry which is preliminary data.</text>
</comment>
<evidence type="ECO:0000313" key="3">
    <source>
        <dbReference type="Proteomes" id="UP001500943"/>
    </source>
</evidence>
<feature type="transmembrane region" description="Helical" evidence="1">
    <location>
        <begin position="12"/>
        <end position="31"/>
    </location>
</feature>
<dbReference type="EMBL" id="BAAAKW010000035">
    <property type="protein sequence ID" value="GAA1222236.1"/>
    <property type="molecule type" value="Genomic_DNA"/>
</dbReference>
<gene>
    <name evidence="2" type="ORF">GCM10009655_22300</name>
</gene>
<keyword evidence="1" id="KW-0472">Membrane</keyword>
<keyword evidence="1" id="KW-1133">Transmembrane helix</keyword>
<protein>
    <submittedName>
        <fullName evidence="2">Uncharacterized protein</fullName>
    </submittedName>
</protein>
<accession>A0ABP4GGX6</accession>
<evidence type="ECO:0000256" key="1">
    <source>
        <dbReference type="SAM" id="Phobius"/>
    </source>
</evidence>
<proteinExistence type="predicted"/>
<name>A0ABP4GGX6_9MICO</name>
<organism evidence="2 3">
    <name type="scientific">Rhodoglobus aureus</name>
    <dbReference type="NCBI Taxonomy" id="191497"/>
    <lineage>
        <taxon>Bacteria</taxon>
        <taxon>Bacillati</taxon>
        <taxon>Actinomycetota</taxon>
        <taxon>Actinomycetes</taxon>
        <taxon>Micrococcales</taxon>
        <taxon>Microbacteriaceae</taxon>
        <taxon>Rhodoglobus</taxon>
    </lineage>
</organism>
<dbReference type="RefSeq" id="WP_343925871.1">
    <property type="nucleotide sequence ID" value="NZ_BAAAKW010000035.1"/>
</dbReference>
<evidence type="ECO:0000313" key="2">
    <source>
        <dbReference type="EMBL" id="GAA1222236.1"/>
    </source>
</evidence>
<keyword evidence="3" id="KW-1185">Reference proteome</keyword>
<reference evidence="3" key="1">
    <citation type="journal article" date="2019" name="Int. J. Syst. Evol. Microbiol.">
        <title>The Global Catalogue of Microorganisms (GCM) 10K type strain sequencing project: providing services to taxonomists for standard genome sequencing and annotation.</title>
        <authorList>
            <consortium name="The Broad Institute Genomics Platform"/>
            <consortium name="The Broad Institute Genome Sequencing Center for Infectious Disease"/>
            <person name="Wu L."/>
            <person name="Ma J."/>
        </authorList>
    </citation>
    <scope>NUCLEOTIDE SEQUENCE [LARGE SCALE GENOMIC DNA]</scope>
    <source>
        <strain evidence="3">JCM 12762</strain>
    </source>
</reference>
<dbReference type="Proteomes" id="UP001500943">
    <property type="component" value="Unassembled WGS sequence"/>
</dbReference>